<dbReference type="Ensembl" id="ENSBIXT00005055708.1">
    <property type="protein sequence ID" value="ENSBIXP00005046060.1"/>
    <property type="gene ID" value="ENSBIXG00005031035.1"/>
</dbReference>
<evidence type="ECO:0000313" key="4">
    <source>
        <dbReference type="Proteomes" id="UP000429181"/>
    </source>
</evidence>
<sequence>MRCGNTTKSGKLLFRFPKGPGRATAVGPLRAGPPANWYRGSDSSVICSEHFAPACFDVSSVIQKNLPFSERLRPVAGAASILHSVSSLLKPTGKEEGDCAGGLGREESPRQSGSPRLPQGQPRVHSSGPRRGLSASQIKGHSKSPPRVLQEPQSVARLLYLMLSWKSHLTTKVFVNR</sequence>
<proteinExistence type="predicted"/>
<evidence type="ECO:0000313" key="3">
    <source>
        <dbReference type="Proteomes" id="UP000314981"/>
    </source>
</evidence>
<keyword evidence="3" id="KW-1185">Reference proteome</keyword>
<reference evidence="2" key="2">
    <citation type="submission" date="2025-05" db="UniProtKB">
        <authorList>
            <consortium name="Ensembl"/>
        </authorList>
    </citation>
    <scope>IDENTIFICATION</scope>
</reference>
<dbReference type="GeneID" id="113899332"/>
<evidence type="ECO:0000313" key="2">
    <source>
        <dbReference type="Ensembl" id="ENSBIXP00000020373.1"/>
    </source>
</evidence>
<dbReference type="RefSeq" id="XP_027408558.1">
    <property type="nucleotide sequence ID" value="XM_027552757.1"/>
</dbReference>
<dbReference type="AlphaFoldDB" id="A0A4W2D3H5"/>
<evidence type="ECO:0000256" key="1">
    <source>
        <dbReference type="SAM" id="MobiDB-lite"/>
    </source>
</evidence>
<dbReference type="GeneTree" id="ENSGT00510000050001"/>
<reference evidence="3 4" key="1">
    <citation type="submission" date="2018-11" db="EMBL/GenBank/DDBJ databases">
        <title>Haplotype-resolved cattle genomes.</title>
        <authorList>
            <person name="Low W.Y."/>
            <person name="Tearle R."/>
            <person name="Bickhart D.M."/>
            <person name="Rosen B.D."/>
            <person name="Koren S."/>
            <person name="Rhie A."/>
            <person name="Hiendleder S."/>
            <person name="Phillippy A.M."/>
            <person name="Smith T.P.L."/>
            <person name="Williams J.L."/>
        </authorList>
    </citation>
    <scope>NUCLEOTIDE SEQUENCE [LARGE SCALE GENOMIC DNA]</scope>
</reference>
<gene>
    <name evidence="2" type="primary">THAP10</name>
</gene>
<accession>A0A4W2D3H5</accession>
<organism evidence="2 3">
    <name type="scientific">Bos indicus x Bos taurus</name>
    <name type="common">Hybrid cattle</name>
    <dbReference type="NCBI Taxonomy" id="30522"/>
    <lineage>
        <taxon>Eukaryota</taxon>
        <taxon>Metazoa</taxon>
        <taxon>Chordata</taxon>
        <taxon>Craniata</taxon>
        <taxon>Vertebrata</taxon>
        <taxon>Euteleostomi</taxon>
        <taxon>Mammalia</taxon>
        <taxon>Eutheria</taxon>
        <taxon>Laurasiatheria</taxon>
        <taxon>Artiodactyla</taxon>
        <taxon>Ruminantia</taxon>
        <taxon>Pecora</taxon>
        <taxon>Bovidae</taxon>
        <taxon>Bovinae</taxon>
        <taxon>Bos</taxon>
    </lineage>
</organism>
<feature type="region of interest" description="Disordered" evidence="1">
    <location>
        <begin position="92"/>
        <end position="149"/>
    </location>
</feature>
<dbReference type="Ensembl" id="ENSBIXT00000034405.1">
    <property type="protein sequence ID" value="ENSBIXP00000020373.1"/>
    <property type="gene ID" value="ENSBIXG00000023690.1"/>
</dbReference>
<protein>
    <submittedName>
        <fullName evidence="2">THAP domain containing 10</fullName>
    </submittedName>
</protein>
<dbReference type="CTD" id="56906"/>
<dbReference type="Proteomes" id="UP000429181">
    <property type="component" value="Chromosome 10"/>
</dbReference>
<dbReference type="Proteomes" id="UP000314981">
    <property type="component" value="Chromosome 10"/>
</dbReference>
<dbReference type="STRING" id="30522.A0A4W2D3H5"/>
<name>A0A4W2D3H5_BOBOX</name>
<dbReference type="OMA" id="IRCGNTT"/>